<dbReference type="Proteomes" id="UP000305100">
    <property type="component" value="Unassembled WGS sequence"/>
</dbReference>
<protein>
    <submittedName>
        <fullName evidence="1">Uncharacterized protein</fullName>
    </submittedName>
</protein>
<organism evidence="1 2">
    <name type="scientific">Lentilactobacillus parafarraginis</name>
    <dbReference type="NCBI Taxonomy" id="390842"/>
    <lineage>
        <taxon>Bacteria</taxon>
        <taxon>Bacillati</taxon>
        <taxon>Bacillota</taxon>
        <taxon>Bacilli</taxon>
        <taxon>Lactobacillales</taxon>
        <taxon>Lactobacillaceae</taxon>
        <taxon>Lentilactobacillus</taxon>
    </lineage>
</organism>
<comment type="caution">
    <text evidence="1">The sequence shown here is derived from an EMBL/GenBank/DDBJ whole genome shotgun (WGS) entry which is preliminary data.</text>
</comment>
<evidence type="ECO:0000313" key="1">
    <source>
        <dbReference type="EMBL" id="TLQ21255.1"/>
    </source>
</evidence>
<dbReference type="EMBL" id="VBSX01000001">
    <property type="protein sequence ID" value="TLQ21255.1"/>
    <property type="molecule type" value="Genomic_DNA"/>
</dbReference>
<sequence length="60" mass="6787">MASELAKRILNDQPEAATLVNQYQPGIIAQLIEQHQVDYENPRNVVKVVNRWLGIASLDD</sequence>
<evidence type="ECO:0000313" key="2">
    <source>
        <dbReference type="Proteomes" id="UP000305100"/>
    </source>
</evidence>
<proteinExistence type="predicted"/>
<accession>A0A5R9CZ70</accession>
<name>A0A5R9CZ70_9LACO</name>
<dbReference type="OrthoDB" id="9959455at2"/>
<dbReference type="AlphaFoldDB" id="A0A5R9CZ70"/>
<gene>
    <name evidence="1" type="ORF">FEZ41_00390</name>
</gene>
<reference evidence="1 2" key="1">
    <citation type="submission" date="2019-05" db="EMBL/GenBank/DDBJ databases">
        <title>The metagenome of a microbial culture collection derived from dairy environment covers the genomic content of the human microbiome.</title>
        <authorList>
            <person name="Roder T."/>
            <person name="Wuthrich D."/>
            <person name="Sattari Z."/>
            <person name="Von Ah U."/>
            <person name="Bar C."/>
            <person name="Ronchi F."/>
            <person name="Macpherson A.J."/>
            <person name="Ganal-Vonarburg S.C."/>
            <person name="Bruggmann R."/>
            <person name="Vergeres G."/>
        </authorList>
    </citation>
    <scope>NUCLEOTIDE SEQUENCE [LARGE SCALE GENOMIC DNA]</scope>
    <source>
        <strain evidence="1 2">FAM 1079</strain>
    </source>
</reference>